<dbReference type="AlphaFoldDB" id="A0A068WVP2"/>
<dbReference type="EMBL" id="LK028587">
    <property type="protein sequence ID" value="CDS22562.1"/>
    <property type="molecule type" value="Genomic_DNA"/>
</dbReference>
<gene>
    <name evidence="1" type="ORF">EgrG_001171950</name>
</gene>
<accession>A0A068WVP2</accession>
<sequence length="82" mass="9258">MKDAIHIADEVLRQVSHSYAFERWAGEFPSAVFHLPKGNLKIELMSDYANIRVSVNGTQEDFPIGNLDIADIKRKILTVTSQ</sequence>
<dbReference type="Proteomes" id="UP000492820">
    <property type="component" value="Unassembled WGS sequence"/>
</dbReference>
<evidence type="ECO:0000313" key="2">
    <source>
        <dbReference type="Proteomes" id="UP000492820"/>
    </source>
</evidence>
<dbReference type="WBParaSite" id="EgrG_001171950">
    <property type="protein sequence ID" value="EgrG_001171950"/>
    <property type="gene ID" value="EgrG_001171950"/>
</dbReference>
<protein>
    <submittedName>
        <fullName evidence="3">Glyco_hydro_65C domain-containing protein</fullName>
    </submittedName>
</protein>
<evidence type="ECO:0000313" key="1">
    <source>
        <dbReference type="EMBL" id="CDS22562.1"/>
    </source>
</evidence>
<name>A0A068WVP2_ECHGR</name>
<reference evidence="1 2" key="1">
    <citation type="journal article" date="2013" name="Nature">
        <title>The genomes of four tapeworm species reveal adaptations to parasitism.</title>
        <authorList>
            <person name="Tsai I.J."/>
            <person name="Zarowiecki M."/>
            <person name="Holroyd N."/>
            <person name="Garciarrubio A."/>
            <person name="Sanchez-Flores A."/>
            <person name="Brooks K.L."/>
            <person name="Tracey A."/>
            <person name="Bobes R.J."/>
            <person name="Fragoso G."/>
            <person name="Sciutto E."/>
            <person name="Aslett M."/>
            <person name="Beasley H."/>
            <person name="Bennett H.M."/>
            <person name="Cai J."/>
            <person name="Camicia F."/>
            <person name="Clark R."/>
            <person name="Cucher M."/>
            <person name="De Silva N."/>
            <person name="Day T.A."/>
            <person name="Deplazes P."/>
            <person name="Estrada K."/>
            <person name="Fernandez C."/>
            <person name="Holland P.W."/>
            <person name="Hou J."/>
            <person name="Hu S."/>
            <person name="Huckvale T."/>
            <person name="Hung S.S."/>
            <person name="Kamenetzky L."/>
            <person name="Keane J.A."/>
            <person name="Kiss F."/>
            <person name="Koziol U."/>
            <person name="Lambert O."/>
            <person name="Liu K."/>
            <person name="Luo X."/>
            <person name="Luo Y."/>
            <person name="Macchiaroli N."/>
            <person name="Nichol S."/>
            <person name="Paps J."/>
            <person name="Parkinson J."/>
            <person name="Pouchkina-Stantcheva N."/>
            <person name="Riddiford N."/>
            <person name="Rosenzvit M."/>
            <person name="Salinas G."/>
            <person name="Wasmuth J.D."/>
            <person name="Zamanian M."/>
            <person name="Zheng Y."/>
            <person name="Cai X."/>
            <person name="Soberon X."/>
            <person name="Olson P.D."/>
            <person name="Laclette J.P."/>
            <person name="Brehm K."/>
            <person name="Berriman M."/>
            <person name="Garciarrubio A."/>
            <person name="Bobes R.J."/>
            <person name="Fragoso G."/>
            <person name="Sanchez-Flores A."/>
            <person name="Estrada K."/>
            <person name="Cevallos M.A."/>
            <person name="Morett E."/>
            <person name="Gonzalez V."/>
            <person name="Portillo T."/>
            <person name="Ochoa-Leyva A."/>
            <person name="Jose M.V."/>
            <person name="Sciutto E."/>
            <person name="Landa A."/>
            <person name="Jimenez L."/>
            <person name="Valdes V."/>
            <person name="Carrero J.C."/>
            <person name="Larralde C."/>
            <person name="Morales-Montor J."/>
            <person name="Limon-Lason J."/>
            <person name="Soberon X."/>
            <person name="Laclette J.P."/>
        </authorList>
    </citation>
    <scope>NUCLEOTIDE SEQUENCE [LARGE SCALE GENOMIC DNA]</scope>
</reference>
<evidence type="ECO:0000313" key="3">
    <source>
        <dbReference type="WBParaSite" id="EgrG_001171950"/>
    </source>
</evidence>
<reference evidence="3" key="3">
    <citation type="submission" date="2020-10" db="UniProtKB">
        <authorList>
            <consortium name="WormBaseParasite"/>
        </authorList>
    </citation>
    <scope>IDENTIFICATION</scope>
</reference>
<organism evidence="1">
    <name type="scientific">Echinococcus granulosus</name>
    <name type="common">Hydatid tapeworm</name>
    <dbReference type="NCBI Taxonomy" id="6210"/>
    <lineage>
        <taxon>Eukaryota</taxon>
        <taxon>Metazoa</taxon>
        <taxon>Spiralia</taxon>
        <taxon>Lophotrochozoa</taxon>
        <taxon>Platyhelminthes</taxon>
        <taxon>Cestoda</taxon>
        <taxon>Eucestoda</taxon>
        <taxon>Cyclophyllidea</taxon>
        <taxon>Taeniidae</taxon>
        <taxon>Echinococcus</taxon>
        <taxon>Echinococcus granulosus group</taxon>
    </lineage>
</organism>
<reference evidence="1" key="2">
    <citation type="submission" date="2014-06" db="EMBL/GenBank/DDBJ databases">
        <authorList>
            <person name="Aslett M."/>
        </authorList>
    </citation>
    <scope>NUCLEOTIDE SEQUENCE</scope>
</reference>
<proteinExistence type="predicted"/>